<dbReference type="EMBL" id="JABBFZ010000001">
    <property type="protein sequence ID" value="NML29715.1"/>
    <property type="molecule type" value="Genomic_DNA"/>
</dbReference>
<evidence type="ECO:0000313" key="2">
    <source>
        <dbReference type="EMBL" id="NML29715.1"/>
    </source>
</evidence>
<keyword evidence="3" id="KW-1185">Reference proteome</keyword>
<reference evidence="2 3" key="1">
    <citation type="submission" date="2020-04" db="EMBL/GenBank/DDBJ databases">
        <title>Paraburkholderia sp. G-4-1-8 isolated from soil.</title>
        <authorList>
            <person name="Dahal R.H."/>
        </authorList>
    </citation>
    <scope>NUCLEOTIDE SEQUENCE [LARGE SCALE GENOMIC DNA]</scope>
    <source>
        <strain evidence="2 3">G-4-1-8</strain>
    </source>
</reference>
<sequence>MSENRYAYFRHRDLTPAELFFFIALDQTCKELGIDDLVAASAVLLGQNVIPVAGKLGGATAGTSVASLASRKLLPFDVRVRLPTITRVGVQGVRIAFTRNLGAFVGRTIPVIGVVVLAGEAFMIMVHTVQSYNRLVRPEDQVL</sequence>
<organism evidence="2 3">
    <name type="scientific">Paraburkholderia antibiotica</name>
    <dbReference type="NCBI Taxonomy" id="2728839"/>
    <lineage>
        <taxon>Bacteria</taxon>
        <taxon>Pseudomonadati</taxon>
        <taxon>Pseudomonadota</taxon>
        <taxon>Betaproteobacteria</taxon>
        <taxon>Burkholderiales</taxon>
        <taxon>Burkholderiaceae</taxon>
        <taxon>Paraburkholderia</taxon>
    </lineage>
</organism>
<dbReference type="RefSeq" id="WP_169495994.1">
    <property type="nucleotide sequence ID" value="NZ_JABBFZ010000001.1"/>
</dbReference>
<evidence type="ECO:0000256" key="1">
    <source>
        <dbReference type="SAM" id="Phobius"/>
    </source>
</evidence>
<protein>
    <submittedName>
        <fullName evidence="2">Uncharacterized protein</fullName>
    </submittedName>
</protein>
<keyword evidence="1" id="KW-0812">Transmembrane</keyword>
<proteinExistence type="predicted"/>
<dbReference type="NCBIfam" id="NF045926">
    <property type="entry name" value="STM2901_fam"/>
    <property type="match status" value="1"/>
</dbReference>
<dbReference type="InterPro" id="IPR058522">
    <property type="entry name" value="DUF8209"/>
</dbReference>
<dbReference type="Proteomes" id="UP000583127">
    <property type="component" value="Unassembled WGS sequence"/>
</dbReference>
<accession>A0A7X9X1I3</accession>
<comment type="caution">
    <text evidence="2">The sequence shown here is derived from an EMBL/GenBank/DDBJ whole genome shotgun (WGS) entry which is preliminary data.</text>
</comment>
<dbReference type="InterPro" id="IPR058064">
    <property type="entry name" value="STM2901-like"/>
</dbReference>
<name>A0A7X9X1I3_9BURK</name>
<dbReference type="Pfam" id="PF26636">
    <property type="entry name" value="DUF8209"/>
    <property type="match status" value="1"/>
</dbReference>
<keyword evidence="1" id="KW-0472">Membrane</keyword>
<evidence type="ECO:0000313" key="3">
    <source>
        <dbReference type="Proteomes" id="UP000583127"/>
    </source>
</evidence>
<dbReference type="AlphaFoldDB" id="A0A7X9X1I3"/>
<keyword evidence="1" id="KW-1133">Transmembrane helix</keyword>
<gene>
    <name evidence="2" type="ORF">HHL14_02565</name>
</gene>
<feature type="transmembrane region" description="Helical" evidence="1">
    <location>
        <begin position="104"/>
        <end position="126"/>
    </location>
</feature>